<dbReference type="InterPro" id="IPR007168">
    <property type="entry name" value="Phageshock_PspC_N"/>
</dbReference>
<evidence type="ECO:0000256" key="5">
    <source>
        <dbReference type="ARBA" id="ARBA00023136"/>
    </source>
</evidence>
<evidence type="ECO:0008006" key="13">
    <source>
        <dbReference type="Google" id="ProtNLM"/>
    </source>
</evidence>
<dbReference type="InterPro" id="IPR054321">
    <property type="entry name" value="PspC-rel_TM"/>
</dbReference>
<feature type="transmembrane region" description="Helical" evidence="7">
    <location>
        <begin position="353"/>
        <end position="374"/>
    </location>
</feature>
<feature type="transmembrane region" description="Helical" evidence="7">
    <location>
        <begin position="188"/>
        <end position="207"/>
    </location>
</feature>
<keyword evidence="5 7" id="KW-0472">Membrane</keyword>
<organism evidence="11 12">
    <name type="scientific">Nemorincola caseinilytica</name>
    <dbReference type="NCBI Taxonomy" id="2054315"/>
    <lineage>
        <taxon>Bacteria</taxon>
        <taxon>Pseudomonadati</taxon>
        <taxon>Bacteroidota</taxon>
        <taxon>Chitinophagia</taxon>
        <taxon>Chitinophagales</taxon>
        <taxon>Chitinophagaceae</taxon>
        <taxon>Nemorincola</taxon>
    </lineage>
</organism>
<evidence type="ECO:0000259" key="10">
    <source>
        <dbReference type="Pfam" id="PF22744"/>
    </source>
</evidence>
<dbReference type="PANTHER" id="PTHR33885">
    <property type="entry name" value="PHAGE SHOCK PROTEIN C"/>
    <property type="match status" value="1"/>
</dbReference>
<comment type="subcellular location">
    <subcellularLocation>
        <location evidence="1">Cell membrane</location>
        <topology evidence="1">Single-pass membrane protein</topology>
    </subcellularLocation>
</comment>
<gene>
    <name evidence="11" type="ORF">GCM10023093_25640</name>
</gene>
<feature type="compositionally biased region" description="Polar residues" evidence="6">
    <location>
        <begin position="94"/>
        <end position="104"/>
    </location>
</feature>
<reference evidence="12" key="1">
    <citation type="journal article" date="2019" name="Int. J. Syst. Evol. Microbiol.">
        <title>The Global Catalogue of Microorganisms (GCM) 10K type strain sequencing project: providing services to taxonomists for standard genome sequencing and annotation.</title>
        <authorList>
            <consortium name="The Broad Institute Genomics Platform"/>
            <consortium name="The Broad Institute Genome Sequencing Center for Infectious Disease"/>
            <person name="Wu L."/>
            <person name="Ma J."/>
        </authorList>
    </citation>
    <scope>NUCLEOTIDE SEQUENCE [LARGE SCALE GENOMIC DNA]</scope>
    <source>
        <strain evidence="12">JCM 32105</strain>
    </source>
</reference>
<sequence>MEKIININFQGRVIAIEETAYDHLKRYIDGLRGHFAKEESHEEIMNDIEDRIAELLSDRLKQGVPCIGMADVNAVMDSIGRLEDIAAADAEENPGQSQNQAHTSTPPPNSEDAWKGRLYRNGDDTLIAGVCSGLAARFGIDPTIVRILFVLLAGALFWVYVLLWILVPSRSLRSQSTRRFFRDREGKMIAGVCSGLAAYFGVDRWILRTIVVVPVAIAISSGDGFSMGWGHGFPGIFAGSVGGTLFILYAILWAVVPYAHSATERMEMRGERIDMNSIKAATQARAGEAVSAGRRAGRGFGRVIGTLFKAFFLLIAGCIALSLFGVLIALLFAGAAVLPFTNFIFYGEGQHTLAWVGIVLTLGIPLLAIVVWMIRRMMRVHTRRHYLGYVFTGLWLTGITCIIITAGTLARGFSTIGEVEDVYAIQQPSAGVLYIDVNKTGNNHHARHDRWFGEGANNDAPFRCISDDSLWLNNVRVNIEKSQDTLFHVYRTRTSRGNTGSEARQRAEHFGFDITQQDSVIGLADGFVISSRDKFRNQQVLVTVEVPVGKRIRMSEAVDNYSWYTINTRRQRNYERHWQDHDDIDTDTEYIMTEGGLKQPTDTAQTNVSIVQ</sequence>
<evidence type="ECO:0000256" key="2">
    <source>
        <dbReference type="ARBA" id="ARBA00022475"/>
    </source>
</evidence>
<feature type="domain" description="PspC-related ToastRack" evidence="10">
    <location>
        <begin position="470"/>
        <end position="577"/>
    </location>
</feature>
<evidence type="ECO:0000313" key="12">
    <source>
        <dbReference type="Proteomes" id="UP001500067"/>
    </source>
</evidence>
<feature type="region of interest" description="Disordered" evidence="6">
    <location>
        <begin position="90"/>
        <end position="113"/>
    </location>
</feature>
<feature type="domain" description="Phage shock protein PspC N-terminal" evidence="8">
    <location>
        <begin position="178"/>
        <end position="215"/>
    </location>
</feature>
<feature type="domain" description="Phage shock protein PspC N-terminal" evidence="8">
    <location>
        <begin position="117"/>
        <end position="169"/>
    </location>
</feature>
<evidence type="ECO:0000259" key="9">
    <source>
        <dbReference type="Pfam" id="PF22571"/>
    </source>
</evidence>
<comment type="caution">
    <text evidence="11">The sequence shown here is derived from an EMBL/GenBank/DDBJ whole genome shotgun (WGS) entry which is preliminary data.</text>
</comment>
<keyword evidence="3 7" id="KW-0812">Transmembrane</keyword>
<evidence type="ECO:0000256" key="1">
    <source>
        <dbReference type="ARBA" id="ARBA00004162"/>
    </source>
</evidence>
<dbReference type="Pfam" id="PF04024">
    <property type="entry name" value="PspC"/>
    <property type="match status" value="2"/>
</dbReference>
<feature type="transmembrane region" description="Helical" evidence="7">
    <location>
        <begin position="147"/>
        <end position="167"/>
    </location>
</feature>
<dbReference type="RefSeq" id="WP_345083839.1">
    <property type="nucleotide sequence ID" value="NZ_BAABFA010000019.1"/>
</dbReference>
<dbReference type="InterPro" id="IPR054319">
    <property type="entry name" value="PspC-rel_ToastRack"/>
</dbReference>
<evidence type="ECO:0000259" key="8">
    <source>
        <dbReference type="Pfam" id="PF04024"/>
    </source>
</evidence>
<keyword evidence="2" id="KW-1003">Cell membrane</keyword>
<name>A0ABP8NJZ0_9BACT</name>
<keyword evidence="4 7" id="KW-1133">Transmembrane helix</keyword>
<feature type="transmembrane region" description="Helical" evidence="7">
    <location>
        <begin position="236"/>
        <end position="259"/>
    </location>
</feature>
<evidence type="ECO:0000256" key="3">
    <source>
        <dbReference type="ARBA" id="ARBA00022692"/>
    </source>
</evidence>
<evidence type="ECO:0000256" key="4">
    <source>
        <dbReference type="ARBA" id="ARBA00022989"/>
    </source>
</evidence>
<dbReference type="InterPro" id="IPR052027">
    <property type="entry name" value="PspC"/>
</dbReference>
<keyword evidence="12" id="KW-1185">Reference proteome</keyword>
<feature type="domain" description="PspC-related transmembrane region" evidence="9">
    <location>
        <begin position="283"/>
        <end position="413"/>
    </location>
</feature>
<evidence type="ECO:0000256" key="6">
    <source>
        <dbReference type="SAM" id="MobiDB-lite"/>
    </source>
</evidence>
<dbReference type="Pfam" id="PF22744">
    <property type="entry name" value="Toast-rack_PspC-Cterm"/>
    <property type="match status" value="1"/>
</dbReference>
<dbReference type="PANTHER" id="PTHR33885:SF3">
    <property type="entry name" value="PHAGE SHOCK PROTEIN C"/>
    <property type="match status" value="1"/>
</dbReference>
<proteinExistence type="predicted"/>
<dbReference type="Proteomes" id="UP001500067">
    <property type="component" value="Unassembled WGS sequence"/>
</dbReference>
<evidence type="ECO:0000313" key="11">
    <source>
        <dbReference type="EMBL" id="GAA4468308.1"/>
    </source>
</evidence>
<evidence type="ECO:0000256" key="7">
    <source>
        <dbReference type="SAM" id="Phobius"/>
    </source>
</evidence>
<dbReference type="Pfam" id="PF22571">
    <property type="entry name" value="LiaI-LiaF-TM_PspC"/>
    <property type="match status" value="1"/>
</dbReference>
<protein>
    <recommendedName>
        <fullName evidence="13">PspC domain-containing protein</fullName>
    </recommendedName>
</protein>
<dbReference type="EMBL" id="BAABFA010000019">
    <property type="protein sequence ID" value="GAA4468308.1"/>
    <property type="molecule type" value="Genomic_DNA"/>
</dbReference>
<feature type="transmembrane region" description="Helical" evidence="7">
    <location>
        <begin position="386"/>
        <end position="410"/>
    </location>
</feature>
<feature type="transmembrane region" description="Helical" evidence="7">
    <location>
        <begin position="310"/>
        <end position="333"/>
    </location>
</feature>
<accession>A0ABP8NJZ0</accession>